<dbReference type="InterPro" id="IPR056884">
    <property type="entry name" value="NPHP3-like_N"/>
</dbReference>
<gene>
    <name evidence="3" type="ORF">BU23DRAFT_661486</name>
</gene>
<name>A0A6A5UQR3_9PLEO</name>
<dbReference type="AlphaFoldDB" id="A0A6A5UQR3"/>
<sequence length="421" mass="47197">MEPLSDVASVITVLQLSDNVSKYTNTVSGAGVDRKILRMQVRGCRDLLQELKDKSDDSERGKAWVATIKALEGPSADAPLARLKEILEVMKFVEGLEREKSLLLLALKNNAGRPLQELKRTTKDNVSRSNSESHALSASFSTVQSSQIVIRSGIDHLKERQEDAATTTKGAKILDWLSHMDPNARQLDTIKRRSSGTGTWLLTSNAYQKWIETPGKTLFCPGIHGAGKTVMTSIVISALWELYCTDSTVGLAFVYCDYNCSDEQTLEKLLRSLLKQLVERQISLSSDVEQFHRKYNGALEGPMATDVSRKLQTVEDSYQRVFILIDALDECQPTSHCVRKFLSELFGLQNSRPVNLWATSRPIPEIEEEFTNAEKLKICAHREDVGKYLHSQMDSLPKSVRSSPDYQEEITIRILDSIGEM</sequence>
<proteinExistence type="predicted"/>
<dbReference type="EMBL" id="ML976741">
    <property type="protein sequence ID" value="KAF1966760.1"/>
    <property type="molecule type" value="Genomic_DNA"/>
</dbReference>
<dbReference type="OrthoDB" id="195446at2759"/>
<feature type="domain" description="Nephrocystin 3-like N-terminal" evidence="2">
    <location>
        <begin position="196"/>
        <end position="361"/>
    </location>
</feature>
<evidence type="ECO:0000259" key="2">
    <source>
        <dbReference type="Pfam" id="PF24883"/>
    </source>
</evidence>
<keyword evidence="4" id="KW-1185">Reference proteome</keyword>
<reference evidence="3" key="1">
    <citation type="journal article" date="2020" name="Stud. Mycol.">
        <title>101 Dothideomycetes genomes: a test case for predicting lifestyles and emergence of pathogens.</title>
        <authorList>
            <person name="Haridas S."/>
            <person name="Albert R."/>
            <person name="Binder M."/>
            <person name="Bloem J."/>
            <person name="Labutti K."/>
            <person name="Salamov A."/>
            <person name="Andreopoulos B."/>
            <person name="Baker S."/>
            <person name="Barry K."/>
            <person name="Bills G."/>
            <person name="Bluhm B."/>
            <person name="Cannon C."/>
            <person name="Castanera R."/>
            <person name="Culley D."/>
            <person name="Daum C."/>
            <person name="Ezra D."/>
            <person name="Gonzalez J."/>
            <person name="Henrissat B."/>
            <person name="Kuo A."/>
            <person name="Liang C."/>
            <person name="Lipzen A."/>
            <person name="Lutzoni F."/>
            <person name="Magnuson J."/>
            <person name="Mondo S."/>
            <person name="Nolan M."/>
            <person name="Ohm R."/>
            <person name="Pangilinan J."/>
            <person name="Park H.-J."/>
            <person name="Ramirez L."/>
            <person name="Alfaro M."/>
            <person name="Sun H."/>
            <person name="Tritt A."/>
            <person name="Yoshinaga Y."/>
            <person name="Zwiers L.-H."/>
            <person name="Turgeon B."/>
            <person name="Goodwin S."/>
            <person name="Spatafora J."/>
            <person name="Crous P."/>
            <person name="Grigoriev I."/>
        </authorList>
    </citation>
    <scope>NUCLEOTIDE SEQUENCE</scope>
    <source>
        <strain evidence="3">CBS 107.79</strain>
    </source>
</reference>
<keyword evidence="1" id="KW-0677">Repeat</keyword>
<dbReference type="PANTHER" id="PTHR10039">
    <property type="entry name" value="AMELOGENIN"/>
    <property type="match status" value="1"/>
</dbReference>
<evidence type="ECO:0000313" key="4">
    <source>
        <dbReference type="Proteomes" id="UP000800036"/>
    </source>
</evidence>
<dbReference type="Gene3D" id="3.40.50.300">
    <property type="entry name" value="P-loop containing nucleotide triphosphate hydrolases"/>
    <property type="match status" value="1"/>
</dbReference>
<dbReference type="PANTHER" id="PTHR10039:SF15">
    <property type="entry name" value="NACHT DOMAIN-CONTAINING PROTEIN"/>
    <property type="match status" value="1"/>
</dbReference>
<dbReference type="InterPro" id="IPR027417">
    <property type="entry name" value="P-loop_NTPase"/>
</dbReference>
<dbReference type="Proteomes" id="UP000800036">
    <property type="component" value="Unassembled WGS sequence"/>
</dbReference>
<evidence type="ECO:0000313" key="3">
    <source>
        <dbReference type="EMBL" id="KAF1966760.1"/>
    </source>
</evidence>
<evidence type="ECO:0000256" key="1">
    <source>
        <dbReference type="ARBA" id="ARBA00022737"/>
    </source>
</evidence>
<organism evidence="3 4">
    <name type="scientific">Bimuria novae-zelandiae CBS 107.79</name>
    <dbReference type="NCBI Taxonomy" id="1447943"/>
    <lineage>
        <taxon>Eukaryota</taxon>
        <taxon>Fungi</taxon>
        <taxon>Dikarya</taxon>
        <taxon>Ascomycota</taxon>
        <taxon>Pezizomycotina</taxon>
        <taxon>Dothideomycetes</taxon>
        <taxon>Pleosporomycetidae</taxon>
        <taxon>Pleosporales</taxon>
        <taxon>Massarineae</taxon>
        <taxon>Didymosphaeriaceae</taxon>
        <taxon>Bimuria</taxon>
    </lineage>
</organism>
<accession>A0A6A5UQR3</accession>
<protein>
    <recommendedName>
        <fullName evidence="2">Nephrocystin 3-like N-terminal domain-containing protein</fullName>
    </recommendedName>
</protein>
<dbReference type="Pfam" id="PF24883">
    <property type="entry name" value="NPHP3_N"/>
    <property type="match status" value="1"/>
</dbReference>